<dbReference type="RefSeq" id="WP_308349763.1">
    <property type="nucleotide sequence ID" value="NZ_CP129971.1"/>
</dbReference>
<dbReference type="SUPFAM" id="SSF53807">
    <property type="entry name" value="Helical backbone' metal receptor"/>
    <property type="match status" value="1"/>
</dbReference>
<dbReference type="InterPro" id="IPR002491">
    <property type="entry name" value="ABC_transptr_periplasmic_BD"/>
</dbReference>
<keyword evidence="3" id="KW-1185">Reference proteome</keyword>
<evidence type="ECO:0000313" key="2">
    <source>
        <dbReference type="EMBL" id="WKK77258.2"/>
    </source>
</evidence>
<protein>
    <submittedName>
        <fullName evidence="2">ABC transporter substrate-binding protein</fullName>
    </submittedName>
</protein>
<dbReference type="PROSITE" id="PS51257">
    <property type="entry name" value="PROKAR_LIPOPROTEIN"/>
    <property type="match status" value="1"/>
</dbReference>
<dbReference type="GO" id="GO:0071281">
    <property type="term" value="P:cellular response to iron ion"/>
    <property type="evidence" value="ECO:0007669"/>
    <property type="project" value="TreeGrafter"/>
</dbReference>
<dbReference type="PANTHER" id="PTHR30535:SF34">
    <property type="entry name" value="MOLYBDATE-BINDING PROTEIN MOLA"/>
    <property type="match status" value="1"/>
</dbReference>
<dbReference type="PROSITE" id="PS50983">
    <property type="entry name" value="FE_B12_PBP"/>
    <property type="match status" value="1"/>
</dbReference>
<dbReference type="CDD" id="cd01141">
    <property type="entry name" value="TroA_d"/>
    <property type="match status" value="1"/>
</dbReference>
<evidence type="ECO:0000313" key="3">
    <source>
        <dbReference type="Proteomes" id="UP001230496"/>
    </source>
</evidence>
<dbReference type="InterPro" id="IPR050902">
    <property type="entry name" value="ABC_Transporter_SBP"/>
</dbReference>
<dbReference type="Pfam" id="PF01497">
    <property type="entry name" value="Peripla_BP_2"/>
    <property type="match status" value="1"/>
</dbReference>
<evidence type="ECO:0000259" key="1">
    <source>
        <dbReference type="PROSITE" id="PS50983"/>
    </source>
</evidence>
<organism evidence="2 3">
    <name type="scientific">Marivirga salinarum</name>
    <dbReference type="NCBI Taxonomy" id="3059078"/>
    <lineage>
        <taxon>Bacteria</taxon>
        <taxon>Pseudomonadati</taxon>
        <taxon>Bacteroidota</taxon>
        <taxon>Cytophagia</taxon>
        <taxon>Cytophagales</taxon>
        <taxon>Marivirgaceae</taxon>
        <taxon>Marivirga</taxon>
    </lineage>
</organism>
<proteinExistence type="predicted"/>
<name>A0AA49GBH0_9BACT</name>
<feature type="domain" description="Fe/B12 periplasmic-binding" evidence="1">
    <location>
        <begin position="93"/>
        <end position="365"/>
    </location>
</feature>
<dbReference type="AlphaFoldDB" id="A0AA49GBH0"/>
<dbReference type="KEGG" id="msaa:QYS49_08765"/>
<dbReference type="PANTHER" id="PTHR30535">
    <property type="entry name" value="VITAMIN B12-BINDING PROTEIN"/>
    <property type="match status" value="1"/>
</dbReference>
<reference evidence="2 3" key="1">
    <citation type="submission" date="2023-08" db="EMBL/GenBank/DDBJ databases">
        <title>Comparative genomics and taxonomic characterization of three novel marine species of genus Marivirga.</title>
        <authorList>
            <person name="Muhammad N."/>
            <person name="Kim S.-G."/>
        </authorList>
    </citation>
    <scope>NUCLEOTIDE SEQUENCE [LARGE SCALE GENOMIC DNA]</scope>
    <source>
        <strain evidence="2 3">BDSF4-3</strain>
    </source>
</reference>
<accession>A0AA49GBH0</accession>
<sequence length="379" mass="42775">MQKIKQINIKPYLLIAILFIIACDSPKKQSEVQNGKELIQYSQNLSIEEFTDYYKVNVMQAASSDSIQFTYIFYKNNKPEVEADAHISIPVERVVCLSTNHLPAFTALGKTEAIVGFPGTHYIYEEALLKLVEKGSLRDVGQKSGVNIEILMSLQPDLVMGYTMGTSFEQLKPIQKSGIPVILNADYLENSPLGRAEWLKLTAVLLNKYQEGDSIFKSIEENYLAIKKLAEKTDENPSVMTGVMYGDVWYVPGGESYAAKFIEDAGGNYLWSDSQKTGSLELSFESVLDKAKKADYWIGAASFTRLEELKNSNTKYALFDAFENDKVYSYTKRVNKNGANDFLESGYLRPDLILKDYIKILHPSLIPEEESTYFQPLKP</sequence>
<dbReference type="Gene3D" id="3.40.50.1980">
    <property type="entry name" value="Nitrogenase molybdenum iron protein domain"/>
    <property type="match status" value="2"/>
</dbReference>
<dbReference type="Proteomes" id="UP001230496">
    <property type="component" value="Chromosome"/>
</dbReference>
<gene>
    <name evidence="2" type="ORF">QYS49_08765</name>
</gene>
<dbReference type="EMBL" id="CP129971">
    <property type="protein sequence ID" value="WKK77258.2"/>
    <property type="molecule type" value="Genomic_DNA"/>
</dbReference>